<proteinExistence type="predicted"/>
<organism evidence="2 3">
    <name type="scientific">Candidatus Abyssobacteria bacterium SURF_17</name>
    <dbReference type="NCBI Taxonomy" id="2093361"/>
    <lineage>
        <taxon>Bacteria</taxon>
        <taxon>Pseudomonadati</taxon>
        <taxon>Candidatus Hydrogenedentota</taxon>
        <taxon>Candidatus Abyssobacteria</taxon>
    </lineage>
</organism>
<protein>
    <submittedName>
        <fullName evidence="2">Uncharacterized protein</fullName>
    </submittedName>
</protein>
<comment type="caution">
    <text evidence="2">The sequence shown here is derived from an EMBL/GenBank/DDBJ whole genome shotgun (WGS) entry which is preliminary data.</text>
</comment>
<reference evidence="2 3" key="1">
    <citation type="journal article" date="2017" name="ISME J.">
        <title>Energy and carbon metabolisms in a deep terrestrial subsurface fluid microbial community.</title>
        <authorList>
            <person name="Momper L."/>
            <person name="Jungbluth S.P."/>
            <person name="Lee M.D."/>
            <person name="Amend J.P."/>
        </authorList>
    </citation>
    <scope>NUCLEOTIDE SEQUENCE [LARGE SCALE GENOMIC DNA]</scope>
    <source>
        <strain evidence="2">SURF_17</strain>
    </source>
</reference>
<dbReference type="EMBL" id="QZKI01000131">
    <property type="protein sequence ID" value="RJP65041.1"/>
    <property type="molecule type" value="Genomic_DNA"/>
</dbReference>
<evidence type="ECO:0000313" key="2">
    <source>
        <dbReference type="EMBL" id="RJP65041.1"/>
    </source>
</evidence>
<sequence length="105" mass="11811">MSRTAAATHEGRKMKGGNTPDTGATKKEKTLEPQMHAEGCGFFNRRPKTVNCRRFYHGRNGSTGKWGTGECRFYDILLTLFSRKISVTFCWKLHLPVVLNTCPCA</sequence>
<gene>
    <name evidence="2" type="ORF">C4532_18460</name>
</gene>
<dbReference type="Proteomes" id="UP000285961">
    <property type="component" value="Unassembled WGS sequence"/>
</dbReference>
<dbReference type="AlphaFoldDB" id="A0A419EQ31"/>
<name>A0A419EQ31_9BACT</name>
<evidence type="ECO:0000256" key="1">
    <source>
        <dbReference type="SAM" id="MobiDB-lite"/>
    </source>
</evidence>
<evidence type="ECO:0000313" key="3">
    <source>
        <dbReference type="Proteomes" id="UP000285961"/>
    </source>
</evidence>
<feature type="region of interest" description="Disordered" evidence="1">
    <location>
        <begin position="1"/>
        <end position="33"/>
    </location>
</feature>
<accession>A0A419EQ31</accession>